<dbReference type="AlphaFoldDB" id="A0A0S4XL49"/>
<reference evidence="1" key="1">
    <citation type="submission" date="2015-11" db="EMBL/GenBank/DDBJ databases">
        <authorList>
            <person name="Zhang Y."/>
            <person name="Guo Z."/>
        </authorList>
    </citation>
    <scope>NUCLEOTIDE SEQUENCE</scope>
    <source>
        <strain evidence="1">BN30871</strain>
    </source>
</reference>
<gene>
    <name evidence="1" type="ORF">BN3087_130010</name>
</gene>
<protein>
    <recommendedName>
        <fullName evidence="2">Polyhydroxyalkanoate synthesis regulator phasin</fullName>
    </recommendedName>
</protein>
<name>A0A0S4XL49_9BACT</name>
<organism evidence="1">
    <name type="scientific">Sulfurovum sp. enrichment culture clone C5</name>
    <dbReference type="NCBI Taxonomy" id="497650"/>
    <lineage>
        <taxon>Bacteria</taxon>
        <taxon>Pseudomonadati</taxon>
        <taxon>Campylobacterota</taxon>
        <taxon>Epsilonproteobacteria</taxon>
        <taxon>Campylobacterales</taxon>
        <taxon>Sulfurovaceae</taxon>
        <taxon>Sulfurovum</taxon>
        <taxon>environmental samples</taxon>
    </lineage>
</organism>
<evidence type="ECO:0008006" key="2">
    <source>
        <dbReference type="Google" id="ProtNLM"/>
    </source>
</evidence>
<accession>A0A0S4XL49</accession>
<evidence type="ECO:0000313" key="1">
    <source>
        <dbReference type="EMBL" id="CUV64973.1"/>
    </source>
</evidence>
<proteinExistence type="predicted"/>
<sequence>MMFKEIIHTGFGVVSAIGEKVEEELKKLEEKGKIKTEDTKSFLKSLEEKGMEEEQKFKDNFKKMIKEVIDELGIATKEDIEKLKEDKK</sequence>
<dbReference type="EMBL" id="FAXN01000011">
    <property type="protein sequence ID" value="CUV64973.1"/>
    <property type="molecule type" value="Genomic_DNA"/>
</dbReference>